<dbReference type="PANTHER" id="PTHR37574:SF1">
    <property type="entry name" value="LIPASE B"/>
    <property type="match status" value="1"/>
</dbReference>
<dbReference type="PANTHER" id="PTHR37574">
    <property type="entry name" value="LIPASE B"/>
    <property type="match status" value="1"/>
</dbReference>
<evidence type="ECO:0000256" key="1">
    <source>
        <dbReference type="SAM" id="SignalP"/>
    </source>
</evidence>
<accession>A0AAD6U5A7</accession>
<dbReference type="AlphaFoldDB" id="A0AAD6U5A7"/>
<feature type="chain" id="PRO_5042236630" description="Lipase B" evidence="1">
    <location>
        <begin position="22"/>
        <end position="444"/>
    </location>
</feature>
<keyword evidence="3" id="KW-1185">Reference proteome</keyword>
<dbReference type="Proteomes" id="UP001222325">
    <property type="component" value="Unassembled WGS sequence"/>
</dbReference>
<dbReference type="InterPro" id="IPR029058">
    <property type="entry name" value="AB_hydrolase_fold"/>
</dbReference>
<evidence type="ECO:0008006" key="4">
    <source>
        <dbReference type="Google" id="ProtNLM"/>
    </source>
</evidence>
<name>A0AAD6U5A7_9AGAR</name>
<feature type="signal peptide" evidence="1">
    <location>
        <begin position="1"/>
        <end position="21"/>
    </location>
</feature>
<organism evidence="2 3">
    <name type="scientific">Mycena belliarum</name>
    <dbReference type="NCBI Taxonomy" id="1033014"/>
    <lineage>
        <taxon>Eukaryota</taxon>
        <taxon>Fungi</taxon>
        <taxon>Dikarya</taxon>
        <taxon>Basidiomycota</taxon>
        <taxon>Agaricomycotina</taxon>
        <taxon>Agaricomycetes</taxon>
        <taxon>Agaricomycetidae</taxon>
        <taxon>Agaricales</taxon>
        <taxon>Marasmiineae</taxon>
        <taxon>Mycenaceae</taxon>
        <taxon>Mycena</taxon>
    </lineage>
</organism>
<dbReference type="InterPro" id="IPR053228">
    <property type="entry name" value="Stereospecific_Lipase"/>
</dbReference>
<dbReference type="SUPFAM" id="SSF53474">
    <property type="entry name" value="alpha/beta-Hydrolases"/>
    <property type="match status" value="1"/>
</dbReference>
<dbReference type="Gene3D" id="3.40.50.1820">
    <property type="entry name" value="alpha/beta hydrolase"/>
    <property type="match status" value="1"/>
</dbReference>
<dbReference type="EMBL" id="JARJCN010000020">
    <property type="protein sequence ID" value="KAJ7091426.1"/>
    <property type="molecule type" value="Genomic_DNA"/>
</dbReference>
<evidence type="ECO:0000313" key="2">
    <source>
        <dbReference type="EMBL" id="KAJ7091426.1"/>
    </source>
</evidence>
<sequence>MVSSSFIALIGVALLASSAGASPVARKGLIGDFFGQVNKALDGIMSGLLNIVPKPAPTSEAAAVASLSSIFSGSSNVGFLGSAEALLKAGFAPPKLSDLLDVNKTFTTGANSMVNSPPALPANATVFFPQAAAGDAPYSVSEAELRQALFIPDGFTMGAKNPLLIIPGTGQPSFMTYGPNLIPVLQDSGFADPVWLNLPGFLLGDAQRSAEFIAYGAQYLSALTGKSVTLLAYSQGNIITQWALTFWPSMRKVVSDFVALSPAFRGSILVDAGCVPIKDITGCPPAIHQQRLNSNFVNAMRKHGGDSALVPTTLMFSATDEIAQPQTGADATALLKDANSVGVAPVRVQDANVCGGKLAGGVATHEGMLYHPVTLAMLKDAMTHDGPGSISRIDLKTLCERVVAEGMSLSALVDTEAGLVLAGASFIQYRPYLESEPAIASYAA</sequence>
<evidence type="ECO:0000313" key="3">
    <source>
        <dbReference type="Proteomes" id="UP001222325"/>
    </source>
</evidence>
<keyword evidence="1" id="KW-0732">Signal</keyword>
<reference evidence="2" key="1">
    <citation type="submission" date="2023-03" db="EMBL/GenBank/DDBJ databases">
        <title>Massive genome expansion in bonnet fungi (Mycena s.s.) driven by repeated elements and novel gene families across ecological guilds.</title>
        <authorList>
            <consortium name="Lawrence Berkeley National Laboratory"/>
            <person name="Harder C.B."/>
            <person name="Miyauchi S."/>
            <person name="Viragh M."/>
            <person name="Kuo A."/>
            <person name="Thoen E."/>
            <person name="Andreopoulos B."/>
            <person name="Lu D."/>
            <person name="Skrede I."/>
            <person name="Drula E."/>
            <person name="Henrissat B."/>
            <person name="Morin E."/>
            <person name="Kohler A."/>
            <person name="Barry K."/>
            <person name="LaButti K."/>
            <person name="Morin E."/>
            <person name="Salamov A."/>
            <person name="Lipzen A."/>
            <person name="Mereny Z."/>
            <person name="Hegedus B."/>
            <person name="Baldrian P."/>
            <person name="Stursova M."/>
            <person name="Weitz H."/>
            <person name="Taylor A."/>
            <person name="Grigoriev I.V."/>
            <person name="Nagy L.G."/>
            <person name="Martin F."/>
            <person name="Kauserud H."/>
        </authorList>
    </citation>
    <scope>NUCLEOTIDE SEQUENCE</scope>
    <source>
        <strain evidence="2">CBHHK173m</strain>
    </source>
</reference>
<gene>
    <name evidence="2" type="ORF">B0H15DRAFT_236199</name>
</gene>
<proteinExistence type="predicted"/>
<comment type="caution">
    <text evidence="2">The sequence shown here is derived from an EMBL/GenBank/DDBJ whole genome shotgun (WGS) entry which is preliminary data.</text>
</comment>
<protein>
    <recommendedName>
        <fullName evidence="4">Lipase B</fullName>
    </recommendedName>
</protein>